<dbReference type="InterPro" id="IPR036881">
    <property type="entry name" value="Glyco_hydro_3_C_sf"/>
</dbReference>
<comment type="catalytic activity">
    <reaction evidence="1">
        <text>Hydrolysis of terminal non-reducing N-acetyl-D-hexosamine residues in N-acetyl-beta-D-hexosaminides.</text>
        <dbReference type="EC" id="3.2.1.52"/>
    </reaction>
</comment>
<dbReference type="Gene3D" id="3.20.20.300">
    <property type="entry name" value="Glycoside hydrolase, family 3, N-terminal domain"/>
    <property type="match status" value="1"/>
</dbReference>
<dbReference type="EMBL" id="FUYV01000003">
    <property type="protein sequence ID" value="SKB56709.1"/>
    <property type="molecule type" value="Genomic_DNA"/>
</dbReference>
<dbReference type="InterPro" id="IPR001764">
    <property type="entry name" value="Glyco_hydro_3_N"/>
</dbReference>
<sequence>MVLVKLHRYKIFGFIFFLFFWTLLSLNCGEAYTEKSNTSVVCFWEQLENESRIWVDSVYNSLTLEERIAQLFWIAVENPTNAAAFRRAISETQTYQPGGILLFRMSPETALEVIDEFQKVSNTPLFVSIDGEWGLAMRFPDVEPYPYAMTLGAIQNDSLIYRMGRKMAHQFRLCGIHINMAPVADVNSNPANPVIGFRSFGEDPDNVARKSIAYMQGLQDGGVMAVGKHFPGHGDTSTDSHKTLPLVAHSRQRLDSMEIYPFKRMIDEGLWAVMSAHIEIPELESEAGLPVSFSQKVLKDLLRDELEFRGLVITDAMNMEGARVMGKPGERDVLALAAGNDIVEFTEDLPAAIIAVKEAIENETLSLEEIEDKCRRSLAFKYWLIARKSMEKDAIDDDTDSLMKMTSTENILELLNNEKVNELNRELYEAALTLLRNENDVVSWFENQQYEGAFILLGEAPAMLNKISNRFDCPVYQLPLNNPSLFIQRVRQLEKYRQKVFVITDTRWGSRAGNATQLAEIGALADENSVVFFLGNPYHLENYEVLTNASGLIVAYQNNEQAQLAVINMLSGHVNFSGRLPVSVGELFNVGDGIKR</sequence>
<proteinExistence type="inferred from homology"/>
<evidence type="ECO:0000256" key="5">
    <source>
        <dbReference type="ARBA" id="ARBA00023295"/>
    </source>
</evidence>
<dbReference type="InterPro" id="IPR019800">
    <property type="entry name" value="Glyco_hydro_3_AS"/>
</dbReference>
<dbReference type="GO" id="GO:0009254">
    <property type="term" value="P:peptidoglycan turnover"/>
    <property type="evidence" value="ECO:0007669"/>
    <property type="project" value="TreeGrafter"/>
</dbReference>
<evidence type="ECO:0000313" key="8">
    <source>
        <dbReference type="Proteomes" id="UP000191055"/>
    </source>
</evidence>
<dbReference type="InterPro" id="IPR036962">
    <property type="entry name" value="Glyco_hydro_3_N_sf"/>
</dbReference>
<evidence type="ECO:0000256" key="3">
    <source>
        <dbReference type="ARBA" id="ARBA00012663"/>
    </source>
</evidence>
<dbReference type="AlphaFoldDB" id="A0A1T5CBB6"/>
<protein>
    <recommendedName>
        <fullName evidence="3">beta-N-acetylhexosaminidase</fullName>
        <ecNumber evidence="3">3.2.1.52</ecNumber>
    </recommendedName>
</protein>
<evidence type="ECO:0000259" key="6">
    <source>
        <dbReference type="Pfam" id="PF00933"/>
    </source>
</evidence>
<dbReference type="InterPro" id="IPR017853">
    <property type="entry name" value="GH"/>
</dbReference>
<dbReference type="GO" id="GO:0005975">
    <property type="term" value="P:carbohydrate metabolic process"/>
    <property type="evidence" value="ECO:0007669"/>
    <property type="project" value="InterPro"/>
</dbReference>
<dbReference type="GO" id="GO:0004563">
    <property type="term" value="F:beta-N-acetylhexosaminidase activity"/>
    <property type="evidence" value="ECO:0007669"/>
    <property type="project" value="UniProtKB-EC"/>
</dbReference>
<dbReference type="EC" id="3.2.1.52" evidence="3"/>
<comment type="similarity">
    <text evidence="2">Belongs to the glycosyl hydrolase 3 family.</text>
</comment>
<keyword evidence="5" id="KW-0326">Glycosidase</keyword>
<evidence type="ECO:0000256" key="1">
    <source>
        <dbReference type="ARBA" id="ARBA00001231"/>
    </source>
</evidence>
<dbReference type="KEGG" id="asx:CDL62_11970"/>
<dbReference type="SUPFAM" id="SSF51445">
    <property type="entry name" value="(Trans)glycosidases"/>
    <property type="match status" value="1"/>
</dbReference>
<dbReference type="SUPFAM" id="SSF52279">
    <property type="entry name" value="Beta-D-glucan exohydrolase, C-terminal domain"/>
    <property type="match status" value="1"/>
</dbReference>
<gene>
    <name evidence="7" type="ORF">SAMN03080601_00746</name>
</gene>
<dbReference type="InterPro" id="IPR050226">
    <property type="entry name" value="NagZ_Beta-hexosaminidase"/>
</dbReference>
<dbReference type="STRING" id="889453.SAMN03080601_00746"/>
<dbReference type="PANTHER" id="PTHR30480">
    <property type="entry name" value="BETA-HEXOSAMINIDASE-RELATED"/>
    <property type="match status" value="1"/>
</dbReference>
<dbReference type="Pfam" id="PF00933">
    <property type="entry name" value="Glyco_hydro_3"/>
    <property type="match status" value="1"/>
</dbReference>
<keyword evidence="4" id="KW-0378">Hydrolase</keyword>
<evidence type="ECO:0000313" key="7">
    <source>
        <dbReference type="EMBL" id="SKB56709.1"/>
    </source>
</evidence>
<accession>A0A1T5CBB6</accession>
<organism evidence="7 8">
    <name type="scientific">Alkalitalea saponilacus</name>
    <dbReference type="NCBI Taxonomy" id="889453"/>
    <lineage>
        <taxon>Bacteria</taxon>
        <taxon>Pseudomonadati</taxon>
        <taxon>Bacteroidota</taxon>
        <taxon>Bacteroidia</taxon>
        <taxon>Marinilabiliales</taxon>
        <taxon>Marinilabiliaceae</taxon>
        <taxon>Alkalitalea</taxon>
    </lineage>
</organism>
<reference evidence="7 8" key="1">
    <citation type="submission" date="2017-02" db="EMBL/GenBank/DDBJ databases">
        <authorList>
            <person name="Peterson S.W."/>
        </authorList>
    </citation>
    <scope>NUCLEOTIDE SEQUENCE [LARGE SCALE GENOMIC DNA]</scope>
    <source>
        <strain evidence="7 8">DSM 24412</strain>
    </source>
</reference>
<evidence type="ECO:0000256" key="4">
    <source>
        <dbReference type="ARBA" id="ARBA00022801"/>
    </source>
</evidence>
<dbReference type="Gene3D" id="3.40.50.1700">
    <property type="entry name" value="Glycoside hydrolase family 3 C-terminal domain"/>
    <property type="match status" value="1"/>
</dbReference>
<dbReference type="PROSITE" id="PS00775">
    <property type="entry name" value="GLYCOSYL_HYDROL_F3"/>
    <property type="match status" value="1"/>
</dbReference>
<keyword evidence="8" id="KW-1185">Reference proteome</keyword>
<evidence type="ECO:0000256" key="2">
    <source>
        <dbReference type="ARBA" id="ARBA00005336"/>
    </source>
</evidence>
<dbReference type="Proteomes" id="UP000191055">
    <property type="component" value="Unassembled WGS sequence"/>
</dbReference>
<dbReference type="PRINTS" id="PR00133">
    <property type="entry name" value="GLHYDRLASE3"/>
</dbReference>
<name>A0A1T5CBB6_9BACT</name>
<dbReference type="PANTHER" id="PTHR30480:SF13">
    <property type="entry name" value="BETA-HEXOSAMINIDASE"/>
    <property type="match status" value="1"/>
</dbReference>
<feature type="domain" description="Glycoside hydrolase family 3 N-terminal" evidence="6">
    <location>
        <begin position="63"/>
        <end position="376"/>
    </location>
</feature>